<protein>
    <submittedName>
        <fullName evidence="7">Threonine/homoserine/homoserine lactone efflux protein</fullName>
    </submittedName>
</protein>
<dbReference type="EMBL" id="JACHLI010000004">
    <property type="protein sequence ID" value="MBB4862677.1"/>
    <property type="molecule type" value="Genomic_DNA"/>
</dbReference>
<evidence type="ECO:0000313" key="7">
    <source>
        <dbReference type="EMBL" id="MBB4862677.1"/>
    </source>
</evidence>
<evidence type="ECO:0000256" key="4">
    <source>
        <dbReference type="ARBA" id="ARBA00022989"/>
    </source>
</evidence>
<dbReference type="PANTHER" id="PTHR30086:SF20">
    <property type="entry name" value="ARGININE EXPORTER PROTEIN ARGO-RELATED"/>
    <property type="match status" value="1"/>
</dbReference>
<name>A0A7W7KGY7_PSENT</name>
<dbReference type="GO" id="GO:0033228">
    <property type="term" value="P:cysteine export across plasma membrane"/>
    <property type="evidence" value="ECO:0007669"/>
    <property type="project" value="TreeGrafter"/>
</dbReference>
<accession>A0A7W7KGY7</accession>
<proteinExistence type="predicted"/>
<keyword evidence="2" id="KW-1003">Cell membrane</keyword>
<feature type="transmembrane region" description="Helical" evidence="6">
    <location>
        <begin position="157"/>
        <end position="180"/>
    </location>
</feature>
<feature type="transmembrane region" description="Helical" evidence="6">
    <location>
        <begin position="120"/>
        <end position="145"/>
    </location>
</feature>
<dbReference type="GO" id="GO:0005886">
    <property type="term" value="C:plasma membrane"/>
    <property type="evidence" value="ECO:0007669"/>
    <property type="project" value="UniProtKB-SubCell"/>
</dbReference>
<dbReference type="AlphaFoldDB" id="A0A7W7KGY7"/>
<evidence type="ECO:0000256" key="1">
    <source>
        <dbReference type="ARBA" id="ARBA00004651"/>
    </source>
</evidence>
<feature type="transmembrane region" description="Helical" evidence="6">
    <location>
        <begin position="81"/>
        <end position="99"/>
    </location>
</feature>
<dbReference type="RefSeq" id="WP_184587344.1">
    <property type="nucleotide sequence ID" value="NZ_JACHLI010000004.1"/>
</dbReference>
<dbReference type="GO" id="GO:0015171">
    <property type="term" value="F:amino acid transmembrane transporter activity"/>
    <property type="evidence" value="ECO:0007669"/>
    <property type="project" value="TreeGrafter"/>
</dbReference>
<reference evidence="7 8" key="1">
    <citation type="submission" date="2020-08" db="EMBL/GenBank/DDBJ databases">
        <title>Functional genomics of gut bacteria from endangered species of beetles.</title>
        <authorList>
            <person name="Carlos-Shanley C."/>
        </authorList>
    </citation>
    <scope>NUCLEOTIDE SEQUENCE [LARGE SCALE GENOMIC DNA]</scope>
    <source>
        <strain evidence="7 8">S00179</strain>
    </source>
</reference>
<comment type="subcellular location">
    <subcellularLocation>
        <location evidence="1">Cell membrane</location>
        <topology evidence="1">Multi-pass membrane protein</topology>
    </subcellularLocation>
</comment>
<feature type="transmembrane region" description="Helical" evidence="6">
    <location>
        <begin position="43"/>
        <end position="69"/>
    </location>
</feature>
<keyword evidence="4 6" id="KW-1133">Transmembrane helix</keyword>
<evidence type="ECO:0000313" key="8">
    <source>
        <dbReference type="Proteomes" id="UP000566995"/>
    </source>
</evidence>
<evidence type="ECO:0000256" key="6">
    <source>
        <dbReference type="SAM" id="Phobius"/>
    </source>
</evidence>
<keyword evidence="5 6" id="KW-0472">Membrane</keyword>
<evidence type="ECO:0000256" key="3">
    <source>
        <dbReference type="ARBA" id="ARBA00022692"/>
    </source>
</evidence>
<feature type="transmembrane region" description="Helical" evidence="6">
    <location>
        <begin position="12"/>
        <end position="31"/>
    </location>
</feature>
<comment type="caution">
    <text evidence="7">The sequence shown here is derived from an EMBL/GenBank/DDBJ whole genome shotgun (WGS) entry which is preliminary data.</text>
</comment>
<organism evidence="7 8">
    <name type="scientific">Pseudomonas nitroreducens</name>
    <dbReference type="NCBI Taxonomy" id="46680"/>
    <lineage>
        <taxon>Bacteria</taxon>
        <taxon>Pseudomonadati</taxon>
        <taxon>Pseudomonadota</taxon>
        <taxon>Gammaproteobacteria</taxon>
        <taxon>Pseudomonadales</taxon>
        <taxon>Pseudomonadaceae</taxon>
        <taxon>Pseudomonas</taxon>
    </lineage>
</organism>
<gene>
    <name evidence="7" type="ORF">HNP46_001521</name>
</gene>
<dbReference type="Pfam" id="PF01810">
    <property type="entry name" value="LysE"/>
    <property type="match status" value="1"/>
</dbReference>
<feature type="transmembrane region" description="Helical" evidence="6">
    <location>
        <begin position="192"/>
        <end position="209"/>
    </location>
</feature>
<sequence length="210" mass="22056">MHLSQLGQWLPFILFAFVASITPGPTNLLVFSNSARFGWGAALPIILGGCGAAAALVLAVGSGLVLAVGSGLGEALASLPRVQQAMSAVGVLWLSWLAWQIFRSQPADLESERDAARLGLVGAAALQLVNPKTWMMALAVISVYAGHGADRLDRVQLLSLLFFVVSIPCMAVWAGLGIGSQRLLSPTQMQRLNQLMAVLLLVSAWAGALL</sequence>
<evidence type="ECO:0000256" key="5">
    <source>
        <dbReference type="ARBA" id="ARBA00023136"/>
    </source>
</evidence>
<dbReference type="Proteomes" id="UP000566995">
    <property type="component" value="Unassembled WGS sequence"/>
</dbReference>
<dbReference type="PANTHER" id="PTHR30086">
    <property type="entry name" value="ARGININE EXPORTER PROTEIN ARGO"/>
    <property type="match status" value="1"/>
</dbReference>
<keyword evidence="3 6" id="KW-0812">Transmembrane</keyword>
<dbReference type="InterPro" id="IPR001123">
    <property type="entry name" value="LeuE-type"/>
</dbReference>
<evidence type="ECO:0000256" key="2">
    <source>
        <dbReference type="ARBA" id="ARBA00022475"/>
    </source>
</evidence>